<keyword evidence="2" id="KW-0472">Membrane</keyword>
<name>A4X4F9_SALTO</name>
<dbReference type="Pfam" id="PF00188">
    <property type="entry name" value="CAP"/>
    <property type="match status" value="1"/>
</dbReference>
<evidence type="ECO:0000259" key="3">
    <source>
        <dbReference type="Pfam" id="PF00188"/>
    </source>
</evidence>
<protein>
    <submittedName>
        <fullName evidence="4">Allergen V5/Tpx-1 family protein</fullName>
    </submittedName>
</protein>
<dbReference type="PANTHER" id="PTHR31157:SF1">
    <property type="entry name" value="SCP DOMAIN-CONTAINING PROTEIN"/>
    <property type="match status" value="1"/>
</dbReference>
<accession>A4X4F9</accession>
<dbReference type="HOGENOM" id="CLU_688508_0_0_11"/>
<sequence>MYGWNDPRNPDGSRRQPEPAADEPAWPTDRPEPRSAYLFGDEPDGPPHRWEPTDRREQPTDEWDRQQPTAHWRSDAEPARGWGAAEHPYHGPVGDPYHEQPTQGWEATPTWQHGEPTQNWQREQPGDRPDQRFAGGRNEPTGSWHGAATPTGGPEPTGQWQAPEPTGWYADEPTTSMPSLAEAAAAGDVPAGEDRPRRRHRRPLLIGGAAAAATLVVSLGVGAVTFAGGGDASPTSAIDDIVATNPTEESAFPSGTPTSASPSATPTTTSPSPSPSVTPSRKPSPTASRSTAAPRPTPNRTTAPPTNSTTAPANGNVSEDAAEVVRLANIERKEAGCAALSIDDKLMTAAQRHSQDQADNRKMSHDGSNGSSPGDRIDDVGYQWRTYGENVAWNQQSPAAVMKAWMNSSGHRANILNCSFTEIGIGIATSNGPYWTQVFAAPR</sequence>
<feature type="transmembrane region" description="Helical" evidence="2">
    <location>
        <begin position="204"/>
        <end position="227"/>
    </location>
</feature>
<feature type="compositionally biased region" description="Basic and acidic residues" evidence="1">
    <location>
        <begin position="8"/>
        <end position="17"/>
    </location>
</feature>
<dbReference type="InterPro" id="IPR014044">
    <property type="entry name" value="CAP_dom"/>
</dbReference>
<dbReference type="eggNOG" id="COG2340">
    <property type="taxonomic scope" value="Bacteria"/>
</dbReference>
<dbReference type="InterPro" id="IPR035940">
    <property type="entry name" value="CAP_sf"/>
</dbReference>
<evidence type="ECO:0000313" key="4">
    <source>
        <dbReference type="EMBL" id="ABP53759.1"/>
    </source>
</evidence>
<gene>
    <name evidence="4" type="ordered locus">Strop_1289</name>
</gene>
<evidence type="ECO:0000313" key="5">
    <source>
        <dbReference type="Proteomes" id="UP000000235"/>
    </source>
</evidence>
<dbReference type="AlphaFoldDB" id="A4X4F9"/>
<dbReference type="PATRIC" id="fig|369723.5.peg.1313"/>
<reference evidence="5" key="1">
    <citation type="journal article" date="2007" name="Proc. Natl. Acad. Sci. U.S.A.">
        <title>Genome sequencing reveals complex secondary metabolome in the marine actinomycete Salinispora tropica.</title>
        <authorList>
            <person name="Udwary D.W."/>
            <person name="Zeigler L."/>
            <person name="Asolkar R.N."/>
            <person name="Singan V."/>
            <person name="Lapidus A."/>
            <person name="Fenical W."/>
            <person name="Jensen P.R."/>
            <person name="Moore B.S."/>
        </authorList>
    </citation>
    <scope>NUCLEOTIDE SEQUENCE [LARGE SCALE GENOMIC DNA]</scope>
    <source>
        <strain evidence="5">ATCC BAA-916 / DSM 44818 / CNB-440</strain>
    </source>
</reference>
<feature type="compositionally biased region" description="Low complexity" evidence="1">
    <location>
        <begin position="181"/>
        <end position="190"/>
    </location>
</feature>
<organism evidence="4 5">
    <name type="scientific">Salinispora tropica (strain ATCC BAA-916 / DSM 44818 / JCM 13857 / NBRC 105044 / CNB-440)</name>
    <dbReference type="NCBI Taxonomy" id="369723"/>
    <lineage>
        <taxon>Bacteria</taxon>
        <taxon>Bacillati</taxon>
        <taxon>Actinomycetota</taxon>
        <taxon>Actinomycetes</taxon>
        <taxon>Micromonosporales</taxon>
        <taxon>Micromonosporaceae</taxon>
        <taxon>Salinispora</taxon>
    </lineage>
</organism>
<keyword evidence="2" id="KW-1133">Transmembrane helix</keyword>
<dbReference type="SUPFAM" id="SSF55797">
    <property type="entry name" value="PR-1-like"/>
    <property type="match status" value="1"/>
</dbReference>
<proteinExistence type="predicted"/>
<dbReference type="Gene3D" id="3.40.33.10">
    <property type="entry name" value="CAP"/>
    <property type="match status" value="1"/>
</dbReference>
<dbReference type="EMBL" id="CP000667">
    <property type="protein sequence ID" value="ABP53759.1"/>
    <property type="molecule type" value="Genomic_DNA"/>
</dbReference>
<feature type="compositionally biased region" description="Low complexity" evidence="1">
    <location>
        <begin position="250"/>
        <end position="314"/>
    </location>
</feature>
<evidence type="ECO:0000256" key="1">
    <source>
        <dbReference type="SAM" id="MobiDB-lite"/>
    </source>
</evidence>
<dbReference type="Proteomes" id="UP000000235">
    <property type="component" value="Chromosome"/>
</dbReference>
<dbReference type="CDD" id="cd05379">
    <property type="entry name" value="CAP_bacterial"/>
    <property type="match status" value="1"/>
</dbReference>
<feature type="region of interest" description="Disordered" evidence="1">
    <location>
        <begin position="1"/>
        <end position="202"/>
    </location>
</feature>
<feature type="compositionally biased region" description="Polar residues" evidence="1">
    <location>
        <begin position="100"/>
        <end position="122"/>
    </location>
</feature>
<dbReference type="STRING" id="369723.Strop_1289"/>
<feature type="domain" description="SCP" evidence="3">
    <location>
        <begin position="326"/>
        <end position="439"/>
    </location>
</feature>
<dbReference type="KEGG" id="stp:Strop_1289"/>
<dbReference type="PANTHER" id="PTHR31157">
    <property type="entry name" value="SCP DOMAIN-CONTAINING PROTEIN"/>
    <property type="match status" value="1"/>
</dbReference>
<evidence type="ECO:0000256" key="2">
    <source>
        <dbReference type="SAM" id="Phobius"/>
    </source>
</evidence>
<feature type="compositionally biased region" description="Basic and acidic residues" evidence="1">
    <location>
        <begin position="353"/>
        <end position="365"/>
    </location>
</feature>
<keyword evidence="2" id="KW-0812">Transmembrane</keyword>
<feature type="compositionally biased region" description="Basic and acidic residues" evidence="1">
    <location>
        <begin position="45"/>
        <end position="65"/>
    </location>
</feature>
<feature type="region of interest" description="Disordered" evidence="1">
    <location>
        <begin position="247"/>
        <end position="318"/>
    </location>
</feature>
<keyword evidence="5" id="KW-1185">Reference proteome</keyword>
<feature type="region of interest" description="Disordered" evidence="1">
    <location>
        <begin position="349"/>
        <end position="376"/>
    </location>
</feature>